<protein>
    <submittedName>
        <fullName evidence="1">F-box domain-containing protein</fullName>
    </submittedName>
</protein>
<evidence type="ECO:0000313" key="1">
    <source>
        <dbReference type="EMBL" id="KAK7017388.1"/>
    </source>
</evidence>
<dbReference type="EMBL" id="JAWWNJ010000048">
    <property type="protein sequence ID" value="KAK7017388.1"/>
    <property type="molecule type" value="Genomic_DNA"/>
</dbReference>
<dbReference type="Gene3D" id="1.20.1280.50">
    <property type="match status" value="1"/>
</dbReference>
<name>A0AAW0AW51_9AGAR</name>
<dbReference type="AlphaFoldDB" id="A0AAW0AW51"/>
<comment type="caution">
    <text evidence="1">The sequence shown here is derived from an EMBL/GenBank/DDBJ whole genome shotgun (WGS) entry which is preliminary data.</text>
</comment>
<accession>A0AAW0AW51</accession>
<proteinExistence type="predicted"/>
<dbReference type="Proteomes" id="UP001362999">
    <property type="component" value="Unassembled WGS sequence"/>
</dbReference>
<reference evidence="1 2" key="1">
    <citation type="journal article" date="2024" name="J Genomics">
        <title>Draft genome sequencing and assembly of Favolaschia claudopus CIRM-BRFM 2984 isolated from oak limbs.</title>
        <authorList>
            <person name="Navarro D."/>
            <person name="Drula E."/>
            <person name="Chaduli D."/>
            <person name="Cazenave R."/>
            <person name="Ahrendt S."/>
            <person name="Wang J."/>
            <person name="Lipzen A."/>
            <person name="Daum C."/>
            <person name="Barry K."/>
            <person name="Grigoriev I.V."/>
            <person name="Favel A."/>
            <person name="Rosso M.N."/>
            <person name="Martin F."/>
        </authorList>
    </citation>
    <scope>NUCLEOTIDE SEQUENCE [LARGE SCALE GENOMIC DNA]</scope>
    <source>
        <strain evidence="1 2">CIRM-BRFM 2984</strain>
    </source>
</reference>
<keyword evidence="2" id="KW-1185">Reference proteome</keyword>
<evidence type="ECO:0000313" key="2">
    <source>
        <dbReference type="Proteomes" id="UP001362999"/>
    </source>
</evidence>
<sequence>MSSLATDRARILDIDTEILQLDPLERRVTVARLRLEPEKDRVQQRLESYVCPVLSLPNEIVSEIFIQFLPVYPNRPPLTGLRSPTLLTHICSKWRHIALANPELWRALTLRLPSPYDVNAISRRFHLAETWLLRTGCCPLSVEIDEWNAHLTQEQSQYSFMASRRERWEHLEIKAMRVNLALFDGSLPLLRHLRLKLSLASANITLHGAPLLRSVALTGFASSCVTLPWTQLTSLALESVFPADCMRLLRKTPNLLDCKLVIFDKLSIGPYTAQDIGGQTPVLLPHLHSLALNGTGTVTGFQFRENSIMSYLILPSLSRLEALDRAVGKYPPSVLSSFISKSACTLKELCITYDDNLVIELSEYRLAFPSIPELTSRPRSAKRDDSNDED</sequence>
<gene>
    <name evidence="1" type="ORF">R3P38DRAFT_1325425</name>
</gene>
<organism evidence="1 2">
    <name type="scientific">Favolaschia claudopus</name>
    <dbReference type="NCBI Taxonomy" id="2862362"/>
    <lineage>
        <taxon>Eukaryota</taxon>
        <taxon>Fungi</taxon>
        <taxon>Dikarya</taxon>
        <taxon>Basidiomycota</taxon>
        <taxon>Agaricomycotina</taxon>
        <taxon>Agaricomycetes</taxon>
        <taxon>Agaricomycetidae</taxon>
        <taxon>Agaricales</taxon>
        <taxon>Marasmiineae</taxon>
        <taxon>Mycenaceae</taxon>
        <taxon>Favolaschia</taxon>
    </lineage>
</organism>